<reference evidence="5" key="1">
    <citation type="submission" date="2020-10" db="EMBL/GenBank/DDBJ databases">
        <authorList>
            <person name="Gilroy R."/>
        </authorList>
    </citation>
    <scope>NUCLEOTIDE SEQUENCE</scope>
    <source>
        <strain evidence="5">ChiSxjej1B13-7958</strain>
    </source>
</reference>
<dbReference type="NCBIfam" id="TIGR00621">
    <property type="entry name" value="ssb"/>
    <property type="match status" value="1"/>
</dbReference>
<dbReference type="GO" id="GO:0009295">
    <property type="term" value="C:nucleoid"/>
    <property type="evidence" value="ECO:0007669"/>
    <property type="project" value="TreeGrafter"/>
</dbReference>
<comment type="subunit">
    <text evidence="2">Homotetramer.</text>
</comment>
<dbReference type="InterPro" id="IPR011344">
    <property type="entry name" value="ssDNA-bd"/>
</dbReference>
<evidence type="ECO:0000256" key="4">
    <source>
        <dbReference type="SAM" id="MobiDB-lite"/>
    </source>
</evidence>
<dbReference type="PROSITE" id="PS50935">
    <property type="entry name" value="SSB"/>
    <property type="match status" value="1"/>
</dbReference>
<dbReference type="CDD" id="cd04496">
    <property type="entry name" value="SSB_OBF"/>
    <property type="match status" value="1"/>
</dbReference>
<dbReference type="Proteomes" id="UP000824242">
    <property type="component" value="Unassembled WGS sequence"/>
</dbReference>
<evidence type="ECO:0000256" key="3">
    <source>
        <dbReference type="PIRNR" id="PIRNR002070"/>
    </source>
</evidence>
<dbReference type="GO" id="GO:0006260">
    <property type="term" value="P:DNA replication"/>
    <property type="evidence" value="ECO:0007669"/>
    <property type="project" value="InterPro"/>
</dbReference>
<name>A0A9D1AQP9_9FIRM</name>
<evidence type="ECO:0000256" key="1">
    <source>
        <dbReference type="ARBA" id="ARBA00023125"/>
    </source>
</evidence>
<accession>A0A9D1AQP9</accession>
<reference evidence="5" key="2">
    <citation type="journal article" date="2021" name="PeerJ">
        <title>Extensive microbial diversity within the chicken gut microbiome revealed by metagenomics and culture.</title>
        <authorList>
            <person name="Gilroy R."/>
            <person name="Ravi A."/>
            <person name="Getino M."/>
            <person name="Pursley I."/>
            <person name="Horton D.L."/>
            <person name="Alikhan N.F."/>
            <person name="Baker D."/>
            <person name="Gharbi K."/>
            <person name="Hall N."/>
            <person name="Watson M."/>
            <person name="Adriaenssens E.M."/>
            <person name="Foster-Nyarko E."/>
            <person name="Jarju S."/>
            <person name="Secka A."/>
            <person name="Antonio M."/>
            <person name="Oren A."/>
            <person name="Chaudhuri R.R."/>
            <person name="La Ragione R."/>
            <person name="Hildebrand F."/>
            <person name="Pallen M.J."/>
        </authorList>
    </citation>
    <scope>NUCLEOTIDE SEQUENCE</scope>
    <source>
        <strain evidence="5">ChiSxjej1B13-7958</strain>
    </source>
</reference>
<keyword evidence="1 2" id="KW-0238">DNA-binding</keyword>
<dbReference type="Pfam" id="PF00436">
    <property type="entry name" value="SSB"/>
    <property type="match status" value="1"/>
</dbReference>
<dbReference type="GO" id="GO:0003697">
    <property type="term" value="F:single-stranded DNA binding"/>
    <property type="evidence" value="ECO:0007669"/>
    <property type="project" value="UniProtKB-UniRule"/>
</dbReference>
<protein>
    <recommendedName>
        <fullName evidence="2 3">Single-stranded DNA-binding protein</fullName>
        <shortName evidence="2">SSB</shortName>
    </recommendedName>
</protein>
<dbReference type="EMBL" id="DVGZ01000100">
    <property type="protein sequence ID" value="HIR47813.1"/>
    <property type="molecule type" value="Genomic_DNA"/>
</dbReference>
<dbReference type="PIRSF" id="PIRSF002070">
    <property type="entry name" value="SSB"/>
    <property type="match status" value="1"/>
</dbReference>
<dbReference type="PANTHER" id="PTHR10302:SF27">
    <property type="entry name" value="SINGLE-STRANDED DNA-BINDING PROTEIN"/>
    <property type="match status" value="1"/>
</dbReference>
<organism evidence="5 6">
    <name type="scientific">Candidatus Caccousia avicola</name>
    <dbReference type="NCBI Taxonomy" id="2840721"/>
    <lineage>
        <taxon>Bacteria</taxon>
        <taxon>Bacillati</taxon>
        <taxon>Bacillota</taxon>
        <taxon>Clostridia</taxon>
        <taxon>Eubacteriales</taxon>
        <taxon>Oscillospiraceae</taxon>
        <taxon>Oscillospiraceae incertae sedis</taxon>
        <taxon>Candidatus Caccousia</taxon>
    </lineage>
</organism>
<feature type="region of interest" description="Disordered" evidence="4">
    <location>
        <begin position="103"/>
        <end position="139"/>
    </location>
</feature>
<comment type="caution">
    <text evidence="5">The sequence shown here is derived from an EMBL/GenBank/DDBJ whole genome shotgun (WGS) entry which is preliminary data.</text>
</comment>
<dbReference type="InterPro" id="IPR012340">
    <property type="entry name" value="NA-bd_OB-fold"/>
</dbReference>
<proteinExistence type="inferred from homology"/>
<dbReference type="AlphaFoldDB" id="A0A9D1AQP9"/>
<gene>
    <name evidence="5" type="ORF">IAB89_09215</name>
</gene>
<dbReference type="PANTHER" id="PTHR10302">
    <property type="entry name" value="SINGLE-STRANDED DNA-BINDING PROTEIN"/>
    <property type="match status" value="1"/>
</dbReference>
<comment type="caution">
    <text evidence="2">Lacks conserved residue(s) required for the propagation of feature annotation.</text>
</comment>
<dbReference type="SUPFAM" id="SSF50249">
    <property type="entry name" value="Nucleic acid-binding proteins"/>
    <property type="match status" value="1"/>
</dbReference>
<dbReference type="InterPro" id="IPR000424">
    <property type="entry name" value="Primosome_PriB/ssb"/>
</dbReference>
<sequence length="139" mass="15514">MYQCVVMMGRLVADPQLSMTKSEIHVTSFRIAVDRPYKTKDGTPSADFFDVIAWRSLADFICKHFRKGKPILLQGRMETRSYTTQQGEKKYVTELIAEQARFCGDSSAKHDAPPLPEPPAAAAQEDEEGDALSGDDLPF</sequence>
<evidence type="ECO:0000313" key="5">
    <source>
        <dbReference type="EMBL" id="HIR47813.1"/>
    </source>
</evidence>
<evidence type="ECO:0000313" key="6">
    <source>
        <dbReference type="Proteomes" id="UP000824242"/>
    </source>
</evidence>
<evidence type="ECO:0000256" key="2">
    <source>
        <dbReference type="HAMAP-Rule" id="MF_00984"/>
    </source>
</evidence>
<dbReference type="Gene3D" id="2.40.50.140">
    <property type="entry name" value="Nucleic acid-binding proteins"/>
    <property type="match status" value="1"/>
</dbReference>
<dbReference type="HAMAP" id="MF_00984">
    <property type="entry name" value="SSB"/>
    <property type="match status" value="1"/>
</dbReference>